<proteinExistence type="inferred from homology"/>
<evidence type="ECO:0000313" key="10">
    <source>
        <dbReference type="Proteomes" id="UP000283295"/>
    </source>
</evidence>
<accession>A0A412IR15</accession>
<evidence type="ECO:0000256" key="5">
    <source>
        <dbReference type="PIRSR" id="PIRSR615500-1"/>
    </source>
</evidence>
<dbReference type="InterPro" id="IPR023827">
    <property type="entry name" value="Peptidase_S8_Asp-AS"/>
</dbReference>
<dbReference type="CDD" id="cd00063">
    <property type="entry name" value="FN3"/>
    <property type="match status" value="3"/>
</dbReference>
<dbReference type="InterPro" id="IPR036852">
    <property type="entry name" value="Peptidase_S8/S53_dom_sf"/>
</dbReference>
<dbReference type="PANTHER" id="PTHR43806:SF11">
    <property type="entry name" value="CEREVISIN-RELATED"/>
    <property type="match status" value="1"/>
</dbReference>
<dbReference type="GO" id="GO:0006508">
    <property type="term" value="P:proteolysis"/>
    <property type="evidence" value="ECO:0007669"/>
    <property type="project" value="UniProtKB-KW"/>
</dbReference>
<feature type="active site" description="Charge relay system" evidence="5 6">
    <location>
        <position position="451"/>
    </location>
</feature>
<evidence type="ECO:0000313" key="9">
    <source>
        <dbReference type="EMBL" id="RGS41192.1"/>
    </source>
</evidence>
<dbReference type="InterPro" id="IPR036116">
    <property type="entry name" value="FN3_sf"/>
</dbReference>
<evidence type="ECO:0000256" key="4">
    <source>
        <dbReference type="ARBA" id="ARBA00022825"/>
    </source>
</evidence>
<dbReference type="SUPFAM" id="SSF52743">
    <property type="entry name" value="Subtilisin-like"/>
    <property type="match status" value="1"/>
</dbReference>
<dbReference type="EMBL" id="QRVK01000021">
    <property type="protein sequence ID" value="RGS41192.1"/>
    <property type="molecule type" value="Genomic_DNA"/>
</dbReference>
<evidence type="ECO:0000256" key="6">
    <source>
        <dbReference type="PROSITE-ProRule" id="PRU01240"/>
    </source>
</evidence>
<dbReference type="AlphaFoldDB" id="A0A412IR15"/>
<evidence type="ECO:0000259" key="8">
    <source>
        <dbReference type="PROSITE" id="PS50853"/>
    </source>
</evidence>
<dbReference type="PROSITE" id="PS00136">
    <property type="entry name" value="SUBTILASE_ASP"/>
    <property type="match status" value="1"/>
</dbReference>
<dbReference type="Gene3D" id="2.60.40.10">
    <property type="entry name" value="Immunoglobulins"/>
    <property type="match status" value="3"/>
</dbReference>
<evidence type="ECO:0000256" key="2">
    <source>
        <dbReference type="ARBA" id="ARBA00022670"/>
    </source>
</evidence>
<dbReference type="PROSITE" id="PS51892">
    <property type="entry name" value="SUBTILASE"/>
    <property type="match status" value="1"/>
</dbReference>
<reference evidence="9 10" key="1">
    <citation type="submission" date="2018-08" db="EMBL/GenBank/DDBJ databases">
        <title>A genome reference for cultivated species of the human gut microbiota.</title>
        <authorList>
            <person name="Zou Y."/>
            <person name="Xue W."/>
            <person name="Luo G."/>
        </authorList>
    </citation>
    <scope>NUCLEOTIDE SEQUENCE [LARGE SCALE GENOMIC DNA]</scope>
    <source>
        <strain evidence="9 10">AF22-21</strain>
    </source>
</reference>
<feature type="domain" description="Fibronectin type-III" evidence="8">
    <location>
        <begin position="694"/>
        <end position="787"/>
    </location>
</feature>
<dbReference type="InterPro" id="IPR023828">
    <property type="entry name" value="Peptidase_S8_Ser-AS"/>
</dbReference>
<dbReference type="PANTHER" id="PTHR43806">
    <property type="entry name" value="PEPTIDASE S8"/>
    <property type="match status" value="1"/>
</dbReference>
<dbReference type="InterPro" id="IPR000209">
    <property type="entry name" value="Peptidase_S8/S53_dom"/>
</dbReference>
<dbReference type="PRINTS" id="PR00723">
    <property type="entry name" value="SUBTILISIN"/>
</dbReference>
<dbReference type="OrthoDB" id="9798386at2"/>
<protein>
    <recommendedName>
        <fullName evidence="8">Fibronectin type-III domain-containing protein</fullName>
    </recommendedName>
</protein>
<feature type="active site" description="Charge relay system" evidence="5 6">
    <location>
        <position position="236"/>
    </location>
</feature>
<dbReference type="Gene3D" id="3.40.50.200">
    <property type="entry name" value="Peptidase S8/S53 domain"/>
    <property type="match status" value="1"/>
</dbReference>
<dbReference type="InterPro" id="IPR015500">
    <property type="entry name" value="Peptidase_S8_subtilisin-rel"/>
</dbReference>
<dbReference type="InterPro" id="IPR050131">
    <property type="entry name" value="Peptidase_S8_subtilisin-like"/>
</dbReference>
<dbReference type="InterPro" id="IPR003961">
    <property type="entry name" value="FN3_dom"/>
</dbReference>
<dbReference type="PROSITE" id="PS00138">
    <property type="entry name" value="SUBTILASE_SER"/>
    <property type="match status" value="1"/>
</dbReference>
<keyword evidence="4 6" id="KW-0720">Serine protease</keyword>
<dbReference type="GO" id="GO:0004252">
    <property type="term" value="F:serine-type endopeptidase activity"/>
    <property type="evidence" value="ECO:0007669"/>
    <property type="project" value="UniProtKB-UniRule"/>
</dbReference>
<dbReference type="Pfam" id="PF00082">
    <property type="entry name" value="Peptidase_S8"/>
    <property type="match status" value="1"/>
</dbReference>
<feature type="active site" description="Charge relay system" evidence="5 6">
    <location>
        <position position="273"/>
    </location>
</feature>
<comment type="caution">
    <text evidence="9">The sequence shown here is derived from an EMBL/GenBank/DDBJ whole genome shotgun (WGS) entry which is preliminary data.</text>
</comment>
<dbReference type="Proteomes" id="UP000283295">
    <property type="component" value="Unassembled WGS sequence"/>
</dbReference>
<keyword evidence="3 6" id="KW-0378">Hydrolase</keyword>
<feature type="domain" description="Fibronectin type-III" evidence="8">
    <location>
        <begin position="518"/>
        <end position="611"/>
    </location>
</feature>
<evidence type="ECO:0000256" key="1">
    <source>
        <dbReference type="ARBA" id="ARBA00011073"/>
    </source>
</evidence>
<evidence type="ECO:0000256" key="3">
    <source>
        <dbReference type="ARBA" id="ARBA00022801"/>
    </source>
</evidence>
<keyword evidence="2 6" id="KW-0645">Protease</keyword>
<organism evidence="9 10">
    <name type="scientific">Coprococcus eutactus</name>
    <dbReference type="NCBI Taxonomy" id="33043"/>
    <lineage>
        <taxon>Bacteria</taxon>
        <taxon>Bacillati</taxon>
        <taxon>Bacillota</taxon>
        <taxon>Clostridia</taxon>
        <taxon>Lachnospirales</taxon>
        <taxon>Lachnospiraceae</taxon>
        <taxon>Coprococcus</taxon>
    </lineage>
</organism>
<dbReference type="PROSITE" id="PS50853">
    <property type="entry name" value="FN3"/>
    <property type="match status" value="2"/>
</dbReference>
<evidence type="ECO:0000256" key="7">
    <source>
        <dbReference type="RuleBase" id="RU003355"/>
    </source>
</evidence>
<dbReference type="SMART" id="SM00060">
    <property type="entry name" value="FN3"/>
    <property type="match status" value="3"/>
</dbReference>
<dbReference type="SUPFAM" id="SSF49265">
    <property type="entry name" value="Fibronectin type III"/>
    <property type="match status" value="2"/>
</dbReference>
<sequence>MVIKALNLNNKMRIGRPHMRSKERKRILAFVAALTVCTGTVFEGLTSGAGQVYADCDKRSSIQQGASEGIPVKMVDSVDELDEAMDEAGMVKPEDLVKSGYTAEIGGELAGYDVGGDTKAQSEYSLRRIVLFADEVSDDYGASDIICYDKYDYYIFGFDTEQDTEQAYRQMVADYGSDKCMLDEIMHADDILADSGTSTSSYTAVSWGTEYMGMDTLKASVSSYSVEARVDVAVIDTGVNDSNTLFEGRIDKTASRNCYDSDNIGDYSDSLGHGSHVAGIIADATPDNVRLTILKCFSDSGTTSGTVIQKGIMAAIDRDVDVINMSVCFYGDNAKEDTKVTIDGFIAEAKKRSIVMCVAAGNAGRNGSPMDVEGNSYPADREDVITVSALQKLTAGNTDDAGDATVKVDNTTVKFASGYSYYGDKVDFSAPGSAVRSAWKDGGYRSNTGTSMASPHIAAAAAYVKMAEPELTNYELKARLIEYSVDLGDTGKDIYCGYGCPYMADYFRNVYDDGSDITPGKCTVTRADNTSSGIKVSWYQAENADGYTVYRKEVGVGYHCIAVVNGETFTYEDTDVQPGTYYRYAVKACRGEKLGSCAGTFLTIRLATPNVAAKNVKGGIKVAWSKTAGAQGYRIYRKKKGTSSWSVYKSVKAGTCSMMDTGASPNATYIYTVKAYHSYVWSSYSSGGASAYRVPDATFVSVRPDAKRSVHVKWKKLSGITGYQLQRSYDASFGEYRAVNLSGSAMDRTMKYLTPGKTCYVRIRCYKKSGGKVYYGAWSTVKKIKVR</sequence>
<dbReference type="InterPro" id="IPR013783">
    <property type="entry name" value="Ig-like_fold"/>
</dbReference>
<name>A0A412IR15_9FIRM</name>
<gene>
    <name evidence="9" type="ORF">DWX94_08860</name>
</gene>
<comment type="similarity">
    <text evidence="1 6 7">Belongs to the peptidase S8 family.</text>
</comment>